<evidence type="ECO:0000313" key="3">
    <source>
        <dbReference type="Proteomes" id="UP000541444"/>
    </source>
</evidence>
<reference evidence="2 3" key="1">
    <citation type="journal article" date="2020" name="IScience">
        <title>Genome Sequencing of the Endangered Kingdonia uniflora (Circaeasteraceae, Ranunculales) Reveals Potential Mechanisms of Evolutionary Specialization.</title>
        <authorList>
            <person name="Sun Y."/>
            <person name="Deng T."/>
            <person name="Zhang A."/>
            <person name="Moore M.J."/>
            <person name="Landis J.B."/>
            <person name="Lin N."/>
            <person name="Zhang H."/>
            <person name="Zhang X."/>
            <person name="Huang J."/>
            <person name="Zhang X."/>
            <person name="Sun H."/>
            <person name="Wang H."/>
        </authorList>
    </citation>
    <scope>NUCLEOTIDE SEQUENCE [LARGE SCALE GENOMIC DNA]</scope>
    <source>
        <strain evidence="2">TB1705</strain>
        <tissue evidence="2">Leaf</tissue>
    </source>
</reference>
<feature type="compositionally biased region" description="Low complexity" evidence="1">
    <location>
        <begin position="1"/>
        <end position="10"/>
    </location>
</feature>
<organism evidence="2 3">
    <name type="scientific">Kingdonia uniflora</name>
    <dbReference type="NCBI Taxonomy" id="39325"/>
    <lineage>
        <taxon>Eukaryota</taxon>
        <taxon>Viridiplantae</taxon>
        <taxon>Streptophyta</taxon>
        <taxon>Embryophyta</taxon>
        <taxon>Tracheophyta</taxon>
        <taxon>Spermatophyta</taxon>
        <taxon>Magnoliopsida</taxon>
        <taxon>Ranunculales</taxon>
        <taxon>Circaeasteraceae</taxon>
        <taxon>Kingdonia</taxon>
    </lineage>
</organism>
<accession>A0A7J7L0C0</accession>
<keyword evidence="3" id="KW-1185">Reference proteome</keyword>
<dbReference type="EMBL" id="JACGCM010002768">
    <property type="protein sequence ID" value="KAF6136037.1"/>
    <property type="molecule type" value="Genomic_DNA"/>
</dbReference>
<dbReference type="Proteomes" id="UP000541444">
    <property type="component" value="Unassembled WGS sequence"/>
</dbReference>
<name>A0A7J7L0C0_9MAGN</name>
<comment type="caution">
    <text evidence="2">The sequence shown here is derived from an EMBL/GenBank/DDBJ whole genome shotgun (WGS) entry which is preliminary data.</text>
</comment>
<feature type="compositionally biased region" description="Basic and acidic residues" evidence="1">
    <location>
        <begin position="17"/>
        <end position="28"/>
    </location>
</feature>
<dbReference type="AlphaFoldDB" id="A0A7J7L0C0"/>
<feature type="region of interest" description="Disordered" evidence="1">
    <location>
        <begin position="1"/>
        <end position="47"/>
    </location>
</feature>
<proteinExistence type="predicted"/>
<evidence type="ECO:0000313" key="2">
    <source>
        <dbReference type="EMBL" id="KAF6136037.1"/>
    </source>
</evidence>
<dbReference type="OrthoDB" id="426718at2759"/>
<protein>
    <submittedName>
        <fullName evidence="2">Uncharacterized protein</fullName>
    </submittedName>
</protein>
<gene>
    <name evidence="2" type="ORF">GIB67_006929</name>
</gene>
<sequence>MSTAKISKASSSKRRHDREEKKGRKEKEGDDDESRDSENAKSEEITDVGKFTNPRKDLKIDFKIYFTVFHGFVDTKKENNRFGRWPILVWLYNIGLDSLVYPVEKVCDDSGEDPSCSRSVTGNSISDHLTYFGVELQAETWRSCRIVMDRLVVNYGVRDFGGNLVLSRDSTASLLEVNTHLGGSGSSFL</sequence>
<evidence type="ECO:0000256" key="1">
    <source>
        <dbReference type="SAM" id="MobiDB-lite"/>
    </source>
</evidence>